<dbReference type="InterPro" id="IPR021799">
    <property type="entry name" value="PIN-like_prokaryotic"/>
</dbReference>
<name>A0A284VSK0_9EURY</name>
<evidence type="ECO:0000313" key="1">
    <source>
        <dbReference type="EMBL" id="SNQ62163.1"/>
    </source>
</evidence>
<dbReference type="EMBL" id="FZMP01000207">
    <property type="protein sequence ID" value="SNQ62163.1"/>
    <property type="molecule type" value="Genomic_DNA"/>
</dbReference>
<dbReference type="Proteomes" id="UP000218615">
    <property type="component" value="Unassembled WGS sequence"/>
</dbReference>
<proteinExistence type="predicted"/>
<dbReference type="RefSeq" id="WP_096206765.1">
    <property type="nucleotide sequence ID" value="NZ_FZMP01000207.1"/>
</dbReference>
<protein>
    <submittedName>
        <fullName evidence="1">Predicted nucleic acid-binding protein</fullName>
    </submittedName>
</protein>
<organism evidence="1 2">
    <name type="scientific">Candidatus Methanoperedens nitratireducens</name>
    <dbReference type="NCBI Taxonomy" id="1392998"/>
    <lineage>
        <taxon>Archaea</taxon>
        <taxon>Methanobacteriati</taxon>
        <taxon>Methanobacteriota</taxon>
        <taxon>Stenosarchaea group</taxon>
        <taxon>Methanomicrobia</taxon>
        <taxon>Methanosarcinales</taxon>
        <taxon>ANME-2 cluster</taxon>
        <taxon>Candidatus Methanoperedentaceae</taxon>
        <taxon>Candidatus Methanoperedens</taxon>
    </lineage>
</organism>
<accession>A0A284VSK0</accession>
<reference evidence="2" key="1">
    <citation type="submission" date="2017-06" db="EMBL/GenBank/DDBJ databases">
        <authorList>
            <person name="Cremers G."/>
        </authorList>
    </citation>
    <scope>NUCLEOTIDE SEQUENCE [LARGE SCALE GENOMIC DNA]</scope>
</reference>
<dbReference type="AlphaFoldDB" id="A0A284VSK0"/>
<evidence type="ECO:0000313" key="2">
    <source>
        <dbReference type="Proteomes" id="UP000218615"/>
    </source>
</evidence>
<keyword evidence="2" id="KW-1185">Reference proteome</keyword>
<gene>
    <name evidence="1" type="ORF">MNV_60044</name>
</gene>
<dbReference type="Pfam" id="PF11848">
    <property type="entry name" value="DUF3368"/>
    <property type="match status" value="1"/>
</dbReference>
<sequence>MPVVSDASPLLLLAKIGKLNLLKELYSKIIIPSQVREEVLKYSDNASLLIAVNLWIGNHPGF</sequence>